<dbReference type="Proteomes" id="UP001519292">
    <property type="component" value="Unassembled WGS sequence"/>
</dbReference>
<evidence type="ECO:0000313" key="1">
    <source>
        <dbReference type="EMBL" id="MBP2058605.1"/>
    </source>
</evidence>
<sequence length="125" mass="14957">MASWIETPPGVKQPETTTWARIHKRSVREWEAKYEKHVAEEERRWREDGNYRRDIKNERLRENAAEVPRINRFRARINRRGGLVIYGKRRLLKKAKMPSIRYLSRSEINQVRSRVKKASTGRSGN</sequence>
<protein>
    <recommendedName>
        <fullName evidence="3">Phage protein</fullName>
    </recommendedName>
</protein>
<accession>A0ABS4MFZ1</accession>
<name>A0ABS4MFZ1_9LACO</name>
<evidence type="ECO:0000313" key="2">
    <source>
        <dbReference type="Proteomes" id="UP001519292"/>
    </source>
</evidence>
<dbReference type="RefSeq" id="WP_209687338.1">
    <property type="nucleotide sequence ID" value="NZ_JAGGLU010000012.1"/>
</dbReference>
<gene>
    <name evidence="1" type="ORF">J2Z60_001793</name>
</gene>
<evidence type="ECO:0008006" key="3">
    <source>
        <dbReference type="Google" id="ProtNLM"/>
    </source>
</evidence>
<comment type="caution">
    <text evidence="1">The sequence shown here is derived from an EMBL/GenBank/DDBJ whole genome shotgun (WGS) entry which is preliminary data.</text>
</comment>
<proteinExistence type="predicted"/>
<reference evidence="1 2" key="1">
    <citation type="submission" date="2021-03" db="EMBL/GenBank/DDBJ databases">
        <title>Genomic Encyclopedia of Type Strains, Phase IV (KMG-IV): sequencing the most valuable type-strain genomes for metagenomic binning, comparative biology and taxonomic classification.</title>
        <authorList>
            <person name="Goeker M."/>
        </authorList>
    </citation>
    <scope>NUCLEOTIDE SEQUENCE [LARGE SCALE GENOMIC DNA]</scope>
    <source>
        <strain evidence="1 2">DSM 101872</strain>
    </source>
</reference>
<keyword evidence="2" id="KW-1185">Reference proteome</keyword>
<organism evidence="1 2">
    <name type="scientific">Lactobacillus colini</name>
    <dbReference type="NCBI Taxonomy" id="1819254"/>
    <lineage>
        <taxon>Bacteria</taxon>
        <taxon>Bacillati</taxon>
        <taxon>Bacillota</taxon>
        <taxon>Bacilli</taxon>
        <taxon>Lactobacillales</taxon>
        <taxon>Lactobacillaceae</taxon>
        <taxon>Lactobacillus</taxon>
    </lineage>
</organism>
<dbReference type="EMBL" id="JAGGLU010000012">
    <property type="protein sequence ID" value="MBP2058605.1"/>
    <property type="molecule type" value="Genomic_DNA"/>
</dbReference>